<gene>
    <name evidence="1" type="ORF">SDC9_210298</name>
</gene>
<dbReference type="EMBL" id="VSSQ01140705">
    <property type="protein sequence ID" value="MPN62549.1"/>
    <property type="molecule type" value="Genomic_DNA"/>
</dbReference>
<evidence type="ECO:0000313" key="1">
    <source>
        <dbReference type="EMBL" id="MPN62549.1"/>
    </source>
</evidence>
<protein>
    <submittedName>
        <fullName evidence="1">Uncharacterized protein</fullName>
    </submittedName>
</protein>
<comment type="caution">
    <text evidence="1">The sequence shown here is derived from an EMBL/GenBank/DDBJ whole genome shotgun (WGS) entry which is preliminary data.</text>
</comment>
<accession>A0A645JIM6</accession>
<name>A0A645JIM6_9ZZZZ</name>
<reference evidence="1" key="1">
    <citation type="submission" date="2019-08" db="EMBL/GenBank/DDBJ databases">
        <authorList>
            <person name="Kucharzyk K."/>
            <person name="Murdoch R.W."/>
            <person name="Higgins S."/>
            <person name="Loffler F."/>
        </authorList>
    </citation>
    <scope>NUCLEOTIDE SEQUENCE</scope>
</reference>
<organism evidence="1">
    <name type="scientific">bioreactor metagenome</name>
    <dbReference type="NCBI Taxonomy" id="1076179"/>
    <lineage>
        <taxon>unclassified sequences</taxon>
        <taxon>metagenomes</taxon>
        <taxon>ecological metagenomes</taxon>
    </lineage>
</organism>
<proteinExistence type="predicted"/>
<sequence length="137" mass="16206">MTISEIKEFIDILDYSDIETQNIFYIFSNDLQKRISGFKNILKREKKFAWREDEIKTYIKNLKPLSMDFLKLLTVYGEVDSDFIVSQLKLKNRKSVSALVSAMTRNAPKDKEKFIFHEGDKIAMNKEYRSFFATLIK</sequence>
<dbReference type="AlphaFoldDB" id="A0A645JIM6"/>